<name>A0A6G0J8D1_LARCR</name>
<dbReference type="CDD" id="cd14267">
    <property type="entry name" value="Rif1_CTD_C-II_like"/>
    <property type="match status" value="1"/>
</dbReference>
<feature type="compositionally biased region" description="Basic and acidic residues" evidence="1">
    <location>
        <begin position="547"/>
        <end position="576"/>
    </location>
</feature>
<dbReference type="PANTHER" id="PTHR22928:SF3">
    <property type="entry name" value="TELOMERE-ASSOCIATED PROTEIN RIF1"/>
    <property type="match status" value="1"/>
</dbReference>
<dbReference type="EMBL" id="REGW02000002">
    <property type="protein sequence ID" value="KAE8299854.1"/>
    <property type="molecule type" value="Genomic_DNA"/>
</dbReference>
<dbReference type="GO" id="GO:0005634">
    <property type="term" value="C:nucleus"/>
    <property type="evidence" value="ECO:0007669"/>
    <property type="project" value="TreeGrafter"/>
</dbReference>
<feature type="compositionally biased region" description="Basic and acidic residues" evidence="1">
    <location>
        <begin position="149"/>
        <end position="164"/>
    </location>
</feature>
<protein>
    <submittedName>
        <fullName evidence="2">Telomere-associated protein RIF1</fullName>
    </submittedName>
</protein>
<feature type="compositionally biased region" description="Polar residues" evidence="1">
    <location>
        <begin position="466"/>
        <end position="494"/>
    </location>
</feature>
<evidence type="ECO:0000313" key="2">
    <source>
        <dbReference type="EMBL" id="KAE8299854.1"/>
    </source>
</evidence>
<dbReference type="Proteomes" id="UP000424527">
    <property type="component" value="Unassembled WGS sequence"/>
</dbReference>
<dbReference type="GO" id="GO:0000723">
    <property type="term" value="P:telomere maintenance"/>
    <property type="evidence" value="ECO:0007669"/>
    <property type="project" value="TreeGrafter"/>
</dbReference>
<feature type="compositionally biased region" description="Polar residues" evidence="1">
    <location>
        <begin position="226"/>
        <end position="241"/>
    </location>
</feature>
<feature type="compositionally biased region" description="Acidic residues" evidence="1">
    <location>
        <begin position="303"/>
        <end position="315"/>
    </location>
</feature>
<accession>A0A6G0J8D1</accession>
<feature type="compositionally biased region" description="Polar residues" evidence="1">
    <location>
        <begin position="178"/>
        <end position="187"/>
    </location>
</feature>
<dbReference type="AlphaFoldDB" id="A0A6G0J8D1"/>
<feature type="compositionally biased region" description="Low complexity" evidence="1">
    <location>
        <begin position="200"/>
        <end position="218"/>
    </location>
</feature>
<feature type="compositionally biased region" description="Polar residues" evidence="1">
    <location>
        <begin position="369"/>
        <end position="380"/>
    </location>
</feature>
<proteinExistence type="predicted"/>
<evidence type="ECO:0000313" key="3">
    <source>
        <dbReference type="Proteomes" id="UP000424527"/>
    </source>
</evidence>
<dbReference type="GO" id="GO:0140445">
    <property type="term" value="C:chromosome, telomeric repeat region"/>
    <property type="evidence" value="ECO:0007669"/>
    <property type="project" value="TreeGrafter"/>
</dbReference>
<feature type="compositionally biased region" description="Polar residues" evidence="1">
    <location>
        <begin position="64"/>
        <end position="106"/>
    </location>
</feature>
<feature type="compositionally biased region" description="Polar residues" evidence="1">
    <location>
        <begin position="1"/>
        <end position="11"/>
    </location>
</feature>
<keyword evidence="3" id="KW-1185">Reference proteome</keyword>
<reference evidence="2 3" key="1">
    <citation type="submission" date="2019-07" db="EMBL/GenBank/DDBJ databases">
        <title>Chromosome genome assembly for large yellow croaker.</title>
        <authorList>
            <person name="Xiao S."/>
        </authorList>
    </citation>
    <scope>NUCLEOTIDE SEQUENCE [LARGE SCALE GENOMIC DNA]</scope>
    <source>
        <strain evidence="2">JMULYC20181020</strain>
        <tissue evidence="2">Muscle</tissue>
    </source>
</reference>
<feature type="compositionally biased region" description="Basic and acidic residues" evidence="1">
    <location>
        <begin position="441"/>
        <end position="452"/>
    </location>
</feature>
<organism evidence="2 3">
    <name type="scientific">Larimichthys crocea</name>
    <name type="common">Large yellow croaker</name>
    <name type="synonym">Pseudosciaena crocea</name>
    <dbReference type="NCBI Taxonomy" id="215358"/>
    <lineage>
        <taxon>Eukaryota</taxon>
        <taxon>Metazoa</taxon>
        <taxon>Chordata</taxon>
        <taxon>Craniata</taxon>
        <taxon>Vertebrata</taxon>
        <taxon>Euteleostomi</taxon>
        <taxon>Actinopterygii</taxon>
        <taxon>Neopterygii</taxon>
        <taxon>Teleostei</taxon>
        <taxon>Neoteleostei</taxon>
        <taxon>Acanthomorphata</taxon>
        <taxon>Eupercaria</taxon>
        <taxon>Sciaenidae</taxon>
        <taxon>Larimichthys</taxon>
    </lineage>
</organism>
<dbReference type="PANTHER" id="PTHR22928">
    <property type="entry name" value="TELOMERE-ASSOCIATED PROTEIN RIF1"/>
    <property type="match status" value="1"/>
</dbReference>
<feature type="compositionally biased region" description="Polar residues" evidence="1">
    <location>
        <begin position="534"/>
        <end position="546"/>
    </location>
</feature>
<feature type="compositionally biased region" description="Basic and acidic residues" evidence="1">
    <location>
        <begin position="354"/>
        <end position="368"/>
    </location>
</feature>
<sequence>MITTPPETSGRSQEELVEQAGKDDKPKRDSEVVTPSLPTSKSQEFELVEQVRKDDEQMDASPHAGSQIQDVEFSKTTGTQEDSQMVTSPTNHESQDGTSTTMTVNESEVKDEQNGTGEGTDENLSQEDSQVITPSSSDSQSRRRSRRSKAAESEDKSENKDSSRRQRRSSSQAALSGISHTEATTSGRTRRSKVQEEQSKSSPYSTPESSQSTPESSQGRGRYSRRISSQGLVANIQSVKSDSPEAKENSPMPQKRGRKPRASLQSPLTLESKDKINNDVLTNDSEASQREDAQSIEATNATDLEDSQETQDLEGSESLQVVHSIEEQSNKESEAVVEKTDSENTQSKSFVMSHRKEEQNQKDSKTDIDNTPLQESNTGDLQCDKSLESVGTSSEQTQEKLPCDPSAMDTMSSPNETMEKLPASESSEEKAGQMTDPGDDVTEKHDSDHQEDPVVEEDPVVPAEDGQSTSSGHNQMECSNVLNDFTKEGQQSASIKEGESPYQHTEASTDADITPLQDSKTQIMECQDEEETSKTQIMECQGFSESTNKDDFQGSPVKQKDLEAVMEPDGQKRPLEDETPSPLVKSRRVSFANPIQQQETADDIDRRSPAIRTSSPRRSKLSSIPQPKYVTTPTKGLLILSPRNLHSPGYKSSKKCLISEMGQEPRPVSRDCIYPALVGCSTPVEAVLPQISSNMWSRGFGQLVRARNIKTVGDLSALTPSEIKTLPIRSPKISNVKKALKIYEQQRKGRGGDELKSFDETEMMTSELEETSAPQNQDEEDKTSETLATELVDEPVPADGRPEQDAPTDQTTDMPAREQRAEGLLSEVEALTCRMTPSELSHCSPQQLVQIHHQLGGLMSHVVLELQTRLCRADAKP</sequence>
<feature type="region of interest" description="Disordered" evidence="1">
    <location>
        <begin position="763"/>
        <end position="821"/>
    </location>
</feature>
<feature type="compositionally biased region" description="Basic and acidic residues" evidence="1">
    <location>
        <begin position="20"/>
        <end position="31"/>
    </location>
</feature>
<feature type="region of interest" description="Disordered" evidence="1">
    <location>
        <begin position="1"/>
        <end position="627"/>
    </location>
</feature>
<comment type="caution">
    <text evidence="2">The sequence shown here is derived from an EMBL/GenBank/DDBJ whole genome shotgun (WGS) entry which is preliminary data.</text>
</comment>
<feature type="compositionally biased region" description="Basic and acidic residues" evidence="1">
    <location>
        <begin position="324"/>
        <end position="342"/>
    </location>
</feature>
<evidence type="ECO:0000256" key="1">
    <source>
        <dbReference type="SAM" id="MobiDB-lite"/>
    </source>
</evidence>
<gene>
    <name evidence="2" type="ORF">D5F01_LYC02272</name>
</gene>